<evidence type="ECO:0000256" key="4">
    <source>
        <dbReference type="ARBA" id="ARBA00023163"/>
    </source>
</evidence>
<evidence type="ECO:0000313" key="6">
    <source>
        <dbReference type="EMBL" id="WFE88031.1"/>
    </source>
</evidence>
<evidence type="ECO:0000259" key="5">
    <source>
        <dbReference type="PROSITE" id="PS50931"/>
    </source>
</evidence>
<gene>
    <name evidence="6" type="ORF">K1718_17900</name>
</gene>
<dbReference type="InterPro" id="IPR000847">
    <property type="entry name" value="LysR_HTH_N"/>
</dbReference>
<evidence type="ECO:0000256" key="2">
    <source>
        <dbReference type="ARBA" id="ARBA00023015"/>
    </source>
</evidence>
<comment type="similarity">
    <text evidence="1">Belongs to the LysR transcriptional regulatory family.</text>
</comment>
<dbReference type="PANTHER" id="PTHR30579">
    <property type="entry name" value="TRANSCRIPTIONAL REGULATOR"/>
    <property type="match status" value="1"/>
</dbReference>
<name>A0ABY8EY63_9HYPH</name>
<dbReference type="Gene3D" id="3.40.190.290">
    <property type="match status" value="1"/>
</dbReference>
<dbReference type="Pfam" id="PF03466">
    <property type="entry name" value="LysR_substrate"/>
    <property type="match status" value="1"/>
</dbReference>
<dbReference type="PROSITE" id="PS50931">
    <property type="entry name" value="HTH_LYSR"/>
    <property type="match status" value="1"/>
</dbReference>
<organism evidence="6 7">
    <name type="scientific">Roseibium porphyridii</name>
    <dbReference type="NCBI Taxonomy" id="2866279"/>
    <lineage>
        <taxon>Bacteria</taxon>
        <taxon>Pseudomonadati</taxon>
        <taxon>Pseudomonadota</taxon>
        <taxon>Alphaproteobacteria</taxon>
        <taxon>Hyphomicrobiales</taxon>
        <taxon>Stappiaceae</taxon>
        <taxon>Roseibium</taxon>
    </lineage>
</organism>
<dbReference type="RefSeq" id="WP_265681333.1">
    <property type="nucleotide sequence ID" value="NZ_CP120863.1"/>
</dbReference>
<sequence>MNDFDFDWDTIRVFLAVAENESLSRAAETLALSQPTVGRHIARLEDRLGVQLFDRRQTGYVLTEGGMRLVKVARSMARGAADFQRAVDFEKAGSVEQVCRITLGEWGQHFLSHHVPVLVDGLGNVRIELYADDTFWDLSRNSADIAVGNQAPTQSHLIAQKLGERGFYVYASSDYLKKHADAYDPTSWSTQIWAGYCGARAKLRSSQLLAGILDGSPCRYAVNNSRALLDILRTGEAMGILPDWIGEHEDLRRLNQEPLALGNSWMSFHERLRLHPDLAKVKDRVAALYRQRYAETSQSLKASREQE</sequence>
<dbReference type="InterPro" id="IPR005119">
    <property type="entry name" value="LysR_subst-bd"/>
</dbReference>
<dbReference type="Pfam" id="PF00126">
    <property type="entry name" value="HTH_1"/>
    <property type="match status" value="1"/>
</dbReference>
<keyword evidence="7" id="KW-1185">Reference proteome</keyword>
<feature type="domain" description="HTH lysR-type" evidence="5">
    <location>
        <begin position="6"/>
        <end position="63"/>
    </location>
</feature>
<protein>
    <submittedName>
        <fullName evidence="6">LysR family transcriptional regulator</fullName>
    </submittedName>
</protein>
<dbReference type="EMBL" id="CP120863">
    <property type="protein sequence ID" value="WFE88031.1"/>
    <property type="molecule type" value="Genomic_DNA"/>
</dbReference>
<dbReference type="InterPro" id="IPR036388">
    <property type="entry name" value="WH-like_DNA-bd_sf"/>
</dbReference>
<evidence type="ECO:0000313" key="7">
    <source>
        <dbReference type="Proteomes" id="UP001209803"/>
    </source>
</evidence>
<evidence type="ECO:0000256" key="3">
    <source>
        <dbReference type="ARBA" id="ARBA00023125"/>
    </source>
</evidence>
<evidence type="ECO:0000256" key="1">
    <source>
        <dbReference type="ARBA" id="ARBA00009437"/>
    </source>
</evidence>
<keyword evidence="2" id="KW-0805">Transcription regulation</keyword>
<dbReference type="PRINTS" id="PR00039">
    <property type="entry name" value="HTHLYSR"/>
</dbReference>
<proteinExistence type="inferred from homology"/>
<keyword evidence="3" id="KW-0238">DNA-binding</keyword>
<dbReference type="InterPro" id="IPR036390">
    <property type="entry name" value="WH_DNA-bd_sf"/>
</dbReference>
<dbReference type="InterPro" id="IPR050176">
    <property type="entry name" value="LTTR"/>
</dbReference>
<dbReference type="SUPFAM" id="SSF53850">
    <property type="entry name" value="Periplasmic binding protein-like II"/>
    <property type="match status" value="1"/>
</dbReference>
<dbReference type="Gene3D" id="1.10.10.10">
    <property type="entry name" value="Winged helix-like DNA-binding domain superfamily/Winged helix DNA-binding domain"/>
    <property type="match status" value="1"/>
</dbReference>
<accession>A0ABY8EY63</accession>
<dbReference type="SUPFAM" id="SSF46785">
    <property type="entry name" value="Winged helix' DNA-binding domain"/>
    <property type="match status" value="1"/>
</dbReference>
<dbReference type="PANTHER" id="PTHR30579:SF3">
    <property type="entry name" value="TRANSCRIPTIONAL REGULATORY PROTEIN"/>
    <property type="match status" value="1"/>
</dbReference>
<keyword evidence="4" id="KW-0804">Transcription</keyword>
<dbReference type="Proteomes" id="UP001209803">
    <property type="component" value="Chromosome"/>
</dbReference>
<reference evidence="6 7" key="1">
    <citation type="submission" date="2023-03" db="EMBL/GenBank/DDBJ databases">
        <title>Roseibium porphyridii sp. nov. and Roseibium rhodosorbium sp. nov. isolated from marine algae, Porphyridium cruentum and Rhodosorus marinus, respectively.</title>
        <authorList>
            <person name="Lee M.W."/>
            <person name="Choi B.J."/>
            <person name="Lee J.K."/>
            <person name="Choi D.G."/>
            <person name="Baek J.H."/>
            <person name="Bayburt H."/>
            <person name="Kim J.M."/>
            <person name="Han D.M."/>
            <person name="Kim K.H."/>
            <person name="Jeon C.O."/>
        </authorList>
    </citation>
    <scope>NUCLEOTIDE SEQUENCE [LARGE SCALE GENOMIC DNA]</scope>
    <source>
        <strain evidence="6 7">KMA01</strain>
    </source>
</reference>